<evidence type="ECO:0000256" key="2">
    <source>
        <dbReference type="SAM" id="Phobius"/>
    </source>
</evidence>
<organism evidence="4 5">
    <name type="scientific">Lipingzhangella rawalii</name>
    <dbReference type="NCBI Taxonomy" id="2055835"/>
    <lineage>
        <taxon>Bacteria</taxon>
        <taxon>Bacillati</taxon>
        <taxon>Actinomycetota</taxon>
        <taxon>Actinomycetes</taxon>
        <taxon>Streptosporangiales</taxon>
        <taxon>Nocardiopsidaceae</taxon>
        <taxon>Lipingzhangella</taxon>
    </lineage>
</organism>
<keyword evidence="2" id="KW-0472">Membrane</keyword>
<sequence>MDPAEGPDNTDAPTSGTSPTPAQSTPTRGRRTLPLFTSIVLIALALVVGYLLGRPSHPIDSSADAGFLRDMSVHHTQAVDMSLLILEKTEDEQLRAVATDIARTQQSQVGRMHGWLVQWDLPIRGSQPQMAWMEGHGHGVDSGEPAPEEMPGYIDADQMDELAEATGVEAEILYLELMIEHHEGGVEMAEVARVLADEPYVVDLAHGMEVAQEAEIELLESMVDDRTD</sequence>
<dbReference type="PANTHER" id="PTHR36933:SF1">
    <property type="entry name" value="SLL0788 PROTEIN"/>
    <property type="match status" value="1"/>
</dbReference>
<dbReference type="EMBL" id="JAVLVT010000004">
    <property type="protein sequence ID" value="MDS1270636.1"/>
    <property type="molecule type" value="Genomic_DNA"/>
</dbReference>
<feature type="domain" description="DUF305" evidence="3">
    <location>
        <begin position="64"/>
        <end position="222"/>
    </location>
</feature>
<dbReference type="PANTHER" id="PTHR36933">
    <property type="entry name" value="SLL0788 PROTEIN"/>
    <property type="match status" value="1"/>
</dbReference>
<feature type="transmembrane region" description="Helical" evidence="2">
    <location>
        <begin position="33"/>
        <end position="52"/>
    </location>
</feature>
<dbReference type="Proteomes" id="UP001250214">
    <property type="component" value="Unassembled WGS sequence"/>
</dbReference>
<dbReference type="InterPro" id="IPR005183">
    <property type="entry name" value="DUF305_CopM-like"/>
</dbReference>
<dbReference type="Pfam" id="PF03713">
    <property type="entry name" value="DUF305"/>
    <property type="match status" value="1"/>
</dbReference>
<keyword evidence="2" id="KW-1133">Transmembrane helix</keyword>
<feature type="compositionally biased region" description="Polar residues" evidence="1">
    <location>
        <begin position="11"/>
        <end position="27"/>
    </location>
</feature>
<protein>
    <submittedName>
        <fullName evidence="4">DUF305 domain-containing protein</fullName>
    </submittedName>
</protein>
<comment type="caution">
    <text evidence="4">The sequence shown here is derived from an EMBL/GenBank/DDBJ whole genome shotgun (WGS) entry which is preliminary data.</text>
</comment>
<feature type="region of interest" description="Disordered" evidence="1">
    <location>
        <begin position="1"/>
        <end position="29"/>
    </location>
</feature>
<keyword evidence="2" id="KW-0812">Transmembrane</keyword>
<proteinExistence type="predicted"/>
<gene>
    <name evidence="4" type="ORF">RIF23_10030</name>
</gene>
<evidence type="ECO:0000313" key="4">
    <source>
        <dbReference type="EMBL" id="MDS1270636.1"/>
    </source>
</evidence>
<evidence type="ECO:0000313" key="5">
    <source>
        <dbReference type="Proteomes" id="UP001250214"/>
    </source>
</evidence>
<name>A0ABU2H5S2_9ACTN</name>
<dbReference type="InterPro" id="IPR012347">
    <property type="entry name" value="Ferritin-like"/>
</dbReference>
<reference evidence="5" key="1">
    <citation type="submission" date="2023-07" db="EMBL/GenBank/DDBJ databases">
        <title>Novel species in the genus Lipingzhangella isolated from Sambhar Salt Lake.</title>
        <authorList>
            <person name="Jiya N."/>
            <person name="Kajale S."/>
            <person name="Sharma A."/>
        </authorList>
    </citation>
    <scope>NUCLEOTIDE SEQUENCE [LARGE SCALE GENOMIC DNA]</scope>
    <source>
        <strain evidence="5">LS1_29</strain>
    </source>
</reference>
<accession>A0ABU2H5S2</accession>
<keyword evidence="5" id="KW-1185">Reference proteome</keyword>
<evidence type="ECO:0000256" key="1">
    <source>
        <dbReference type="SAM" id="MobiDB-lite"/>
    </source>
</evidence>
<dbReference type="Gene3D" id="1.20.1260.10">
    <property type="match status" value="1"/>
</dbReference>
<evidence type="ECO:0000259" key="3">
    <source>
        <dbReference type="Pfam" id="PF03713"/>
    </source>
</evidence>